<dbReference type="Gene3D" id="3.10.20.90">
    <property type="entry name" value="Phosphatidylinositol 3-kinase Catalytic Subunit, Chain A, domain 1"/>
    <property type="match status" value="1"/>
</dbReference>
<dbReference type="PANTHER" id="PTHR31672:SF13">
    <property type="entry name" value="F-BOX PROTEIN CPR30-LIKE"/>
    <property type="match status" value="1"/>
</dbReference>
<dbReference type="InterPro" id="IPR029071">
    <property type="entry name" value="Ubiquitin-like_domsf"/>
</dbReference>
<evidence type="ECO:0000313" key="2">
    <source>
        <dbReference type="EMBL" id="GFP95417.1"/>
    </source>
</evidence>
<keyword evidence="3" id="KW-1185">Reference proteome</keyword>
<accession>A0A830C3V4</accession>
<reference evidence="2" key="1">
    <citation type="submission" date="2020-07" db="EMBL/GenBank/DDBJ databases">
        <title>Ethylene signaling mediates host invasion by parasitic plants.</title>
        <authorList>
            <person name="Yoshida S."/>
        </authorList>
    </citation>
    <scope>NUCLEOTIDE SEQUENCE</scope>
    <source>
        <strain evidence="2">Okayama</strain>
    </source>
</reference>
<sequence>MQIFVKTSTERQSLCKYLNSLISDPYFLNLHFAAAPRRHHLVYYESTDYAKPSFSFHAEQTLALCKTLDNPHPNVNGFIRLVGSSRGFGFNQSINDFRVVKILYDCGYEPEELDFLSQVLVYDLRTGFWRMIIGRAAPCFMPKYWTSSVFVNVVVHWLAYKQLPKLNGKPDCIMGFDMINEVFKSIELPEKLGSKRGEMRLSASSDENKWDYEVFFPLASDTIDNVKGKIQDKEGISPDQQRQIFAGKQL</sequence>
<dbReference type="PROSITE" id="PS50053">
    <property type="entry name" value="UBIQUITIN_2"/>
    <property type="match status" value="1"/>
</dbReference>
<dbReference type="InterPro" id="IPR017451">
    <property type="entry name" value="F-box-assoc_interact_dom"/>
</dbReference>
<dbReference type="SUPFAM" id="SSF54236">
    <property type="entry name" value="Ubiquitin-like"/>
    <property type="match status" value="1"/>
</dbReference>
<feature type="domain" description="Ubiquitin-like" evidence="1">
    <location>
        <begin position="220"/>
        <end position="250"/>
    </location>
</feature>
<dbReference type="NCBIfam" id="TIGR01640">
    <property type="entry name" value="F_box_assoc_1"/>
    <property type="match status" value="1"/>
</dbReference>
<proteinExistence type="predicted"/>
<dbReference type="AlphaFoldDB" id="A0A830C3V4"/>
<dbReference type="InterPro" id="IPR000626">
    <property type="entry name" value="Ubiquitin-like_dom"/>
</dbReference>
<name>A0A830C3V4_9LAMI</name>
<dbReference type="Proteomes" id="UP000653305">
    <property type="component" value="Unassembled WGS sequence"/>
</dbReference>
<gene>
    <name evidence="2" type="ORF">PHJA_001686000</name>
</gene>
<dbReference type="PRINTS" id="PR00348">
    <property type="entry name" value="UBIQUITIN"/>
</dbReference>
<dbReference type="Pfam" id="PF00240">
    <property type="entry name" value="ubiquitin"/>
    <property type="match status" value="1"/>
</dbReference>
<dbReference type="OrthoDB" id="5314306at2759"/>
<dbReference type="InterPro" id="IPR019956">
    <property type="entry name" value="Ubiquitin_dom"/>
</dbReference>
<dbReference type="PANTHER" id="PTHR31672">
    <property type="entry name" value="BNACNNG10540D PROTEIN"/>
    <property type="match status" value="1"/>
</dbReference>
<dbReference type="InterPro" id="IPR050796">
    <property type="entry name" value="SCF_F-box_component"/>
</dbReference>
<organism evidence="2 3">
    <name type="scientific">Phtheirospermum japonicum</name>
    <dbReference type="NCBI Taxonomy" id="374723"/>
    <lineage>
        <taxon>Eukaryota</taxon>
        <taxon>Viridiplantae</taxon>
        <taxon>Streptophyta</taxon>
        <taxon>Embryophyta</taxon>
        <taxon>Tracheophyta</taxon>
        <taxon>Spermatophyta</taxon>
        <taxon>Magnoliopsida</taxon>
        <taxon>eudicotyledons</taxon>
        <taxon>Gunneridae</taxon>
        <taxon>Pentapetalae</taxon>
        <taxon>asterids</taxon>
        <taxon>lamiids</taxon>
        <taxon>Lamiales</taxon>
        <taxon>Orobanchaceae</taxon>
        <taxon>Orobanchaceae incertae sedis</taxon>
        <taxon>Phtheirospermum</taxon>
    </lineage>
</organism>
<comment type="caution">
    <text evidence="2">The sequence shown here is derived from an EMBL/GenBank/DDBJ whole genome shotgun (WGS) entry which is preliminary data.</text>
</comment>
<protein>
    <submittedName>
        <fullName evidence="2">Ubiquitin</fullName>
    </submittedName>
</protein>
<dbReference type="EMBL" id="BMAC01000387">
    <property type="protein sequence ID" value="GFP95417.1"/>
    <property type="molecule type" value="Genomic_DNA"/>
</dbReference>
<evidence type="ECO:0000259" key="1">
    <source>
        <dbReference type="PROSITE" id="PS50053"/>
    </source>
</evidence>
<evidence type="ECO:0000313" key="3">
    <source>
        <dbReference type="Proteomes" id="UP000653305"/>
    </source>
</evidence>